<keyword evidence="2" id="KW-1185">Reference proteome</keyword>
<accession>A0A9Q0NEZ6</accession>
<organism evidence="1 2">
    <name type="scientific">Pseudolycoriella hygida</name>
    <dbReference type="NCBI Taxonomy" id="35572"/>
    <lineage>
        <taxon>Eukaryota</taxon>
        <taxon>Metazoa</taxon>
        <taxon>Ecdysozoa</taxon>
        <taxon>Arthropoda</taxon>
        <taxon>Hexapoda</taxon>
        <taxon>Insecta</taxon>
        <taxon>Pterygota</taxon>
        <taxon>Neoptera</taxon>
        <taxon>Endopterygota</taxon>
        <taxon>Diptera</taxon>
        <taxon>Nematocera</taxon>
        <taxon>Sciaroidea</taxon>
        <taxon>Sciaridae</taxon>
        <taxon>Pseudolycoriella</taxon>
    </lineage>
</organism>
<sequence>MPKPILKTLKHNNSTAIIIKLSAHNTEKTQHVFQRGALSFMDNCDMSQKSELTEDQLENHLLSENYTYEDDSSPTLEETIYDIAGTLNNLTVEYSTEISVDCFTATHSTSASHTLIDTPEQVRVDPNPIHYSTPVGNQQAAVQT</sequence>
<reference evidence="1" key="1">
    <citation type="submission" date="2022-07" db="EMBL/GenBank/DDBJ databases">
        <authorList>
            <person name="Trinca V."/>
            <person name="Uliana J.V.C."/>
            <person name="Torres T.T."/>
            <person name="Ward R.J."/>
            <person name="Monesi N."/>
        </authorList>
    </citation>
    <scope>NUCLEOTIDE SEQUENCE</scope>
    <source>
        <strain evidence="1">HSMRA1968</strain>
        <tissue evidence="1">Whole embryos</tissue>
    </source>
</reference>
<gene>
    <name evidence="1" type="ORF">Bhyg_03544</name>
</gene>
<dbReference type="EMBL" id="WJQU01000001">
    <property type="protein sequence ID" value="KAJ6648316.1"/>
    <property type="molecule type" value="Genomic_DNA"/>
</dbReference>
<evidence type="ECO:0000313" key="1">
    <source>
        <dbReference type="EMBL" id="KAJ6648316.1"/>
    </source>
</evidence>
<proteinExistence type="predicted"/>
<evidence type="ECO:0000313" key="2">
    <source>
        <dbReference type="Proteomes" id="UP001151699"/>
    </source>
</evidence>
<comment type="caution">
    <text evidence="1">The sequence shown here is derived from an EMBL/GenBank/DDBJ whole genome shotgun (WGS) entry which is preliminary data.</text>
</comment>
<protein>
    <submittedName>
        <fullName evidence="1">Uncharacterized protein</fullName>
    </submittedName>
</protein>
<feature type="non-terminal residue" evidence="1">
    <location>
        <position position="144"/>
    </location>
</feature>
<dbReference type="AlphaFoldDB" id="A0A9Q0NEZ6"/>
<name>A0A9Q0NEZ6_9DIPT</name>
<dbReference type="Proteomes" id="UP001151699">
    <property type="component" value="Chromosome A"/>
</dbReference>